<dbReference type="GO" id="GO:0005737">
    <property type="term" value="C:cytoplasm"/>
    <property type="evidence" value="ECO:0007669"/>
    <property type="project" value="TreeGrafter"/>
</dbReference>
<evidence type="ECO:0000256" key="4">
    <source>
        <dbReference type="ARBA" id="ARBA00023242"/>
    </source>
</evidence>
<feature type="compositionally biased region" description="Low complexity" evidence="5">
    <location>
        <begin position="316"/>
        <end position="329"/>
    </location>
</feature>
<dbReference type="InterPro" id="IPR035979">
    <property type="entry name" value="RBD_domain_sf"/>
</dbReference>
<evidence type="ECO:0000256" key="5">
    <source>
        <dbReference type="SAM" id="MobiDB-lite"/>
    </source>
</evidence>
<evidence type="ECO:0000256" key="3">
    <source>
        <dbReference type="ARBA" id="ARBA00023161"/>
    </source>
</evidence>
<dbReference type="WBParaSite" id="L893_g1795.t1">
    <property type="protein sequence ID" value="L893_g1795.t1"/>
    <property type="gene ID" value="L893_g1795"/>
</dbReference>
<proteinExistence type="inferred from homology"/>
<protein>
    <submittedName>
        <fullName evidence="8">Smg4_UPF3 domain-containing protein</fullName>
    </submittedName>
</protein>
<accession>A0A1I7YMW7</accession>
<feature type="region of interest" description="Disordered" evidence="5">
    <location>
        <begin position="1"/>
        <end position="47"/>
    </location>
</feature>
<dbReference type="InterPro" id="IPR005120">
    <property type="entry name" value="UPF3_dom"/>
</dbReference>
<evidence type="ECO:0000256" key="1">
    <source>
        <dbReference type="ARBA" id="ARBA00004123"/>
    </source>
</evidence>
<keyword evidence="4" id="KW-0539">Nucleus</keyword>
<dbReference type="Pfam" id="PF03467">
    <property type="entry name" value="Smg4_UPF3"/>
    <property type="match status" value="1"/>
</dbReference>
<evidence type="ECO:0000256" key="2">
    <source>
        <dbReference type="ARBA" id="ARBA00005991"/>
    </source>
</evidence>
<evidence type="ECO:0000313" key="7">
    <source>
        <dbReference type="Proteomes" id="UP000095287"/>
    </source>
</evidence>
<dbReference type="GO" id="GO:0005730">
    <property type="term" value="C:nucleolus"/>
    <property type="evidence" value="ECO:0007669"/>
    <property type="project" value="TreeGrafter"/>
</dbReference>
<comment type="subcellular location">
    <subcellularLocation>
        <location evidence="1">Nucleus</location>
    </subcellularLocation>
</comment>
<evidence type="ECO:0000259" key="6">
    <source>
        <dbReference type="Pfam" id="PF03467"/>
    </source>
</evidence>
<dbReference type="InterPro" id="IPR039722">
    <property type="entry name" value="Upf3"/>
</dbReference>
<feature type="compositionally biased region" description="Polar residues" evidence="5">
    <location>
        <begin position="26"/>
        <end position="35"/>
    </location>
</feature>
<dbReference type="AlphaFoldDB" id="A0A1I7YMW7"/>
<dbReference type="PANTHER" id="PTHR13112:SF0">
    <property type="entry name" value="FI21285P1"/>
    <property type="match status" value="1"/>
</dbReference>
<keyword evidence="7" id="KW-1185">Reference proteome</keyword>
<dbReference type="Gene3D" id="3.30.70.330">
    <property type="match status" value="1"/>
</dbReference>
<name>A0A1I7YMW7_9BILA</name>
<feature type="compositionally biased region" description="Basic and acidic residues" evidence="5">
    <location>
        <begin position="251"/>
        <end position="271"/>
    </location>
</feature>
<dbReference type="InterPro" id="IPR012677">
    <property type="entry name" value="Nucleotide-bd_a/b_plait_sf"/>
</dbReference>
<feature type="compositionally biased region" description="Basic and acidic residues" evidence="5">
    <location>
        <begin position="7"/>
        <end position="25"/>
    </location>
</feature>
<keyword evidence="3" id="KW-0866">Nonsense-mediated mRNA decay</keyword>
<reference evidence="8" key="1">
    <citation type="submission" date="2016-11" db="UniProtKB">
        <authorList>
            <consortium name="WormBaseParasite"/>
        </authorList>
    </citation>
    <scope>IDENTIFICATION</scope>
</reference>
<dbReference type="Proteomes" id="UP000095287">
    <property type="component" value="Unplaced"/>
</dbReference>
<evidence type="ECO:0000313" key="8">
    <source>
        <dbReference type="WBParaSite" id="L893_g1795.t1"/>
    </source>
</evidence>
<feature type="domain" description="UPF3" evidence="6">
    <location>
        <begin position="60"/>
        <end position="222"/>
    </location>
</feature>
<dbReference type="GO" id="GO:0045727">
    <property type="term" value="P:positive regulation of translation"/>
    <property type="evidence" value="ECO:0007669"/>
    <property type="project" value="TreeGrafter"/>
</dbReference>
<feature type="compositionally biased region" description="Polar residues" evidence="5">
    <location>
        <begin position="367"/>
        <end position="376"/>
    </location>
</feature>
<organism evidence="7 8">
    <name type="scientific">Steinernema glaseri</name>
    <dbReference type="NCBI Taxonomy" id="37863"/>
    <lineage>
        <taxon>Eukaryota</taxon>
        <taxon>Metazoa</taxon>
        <taxon>Ecdysozoa</taxon>
        <taxon>Nematoda</taxon>
        <taxon>Chromadorea</taxon>
        <taxon>Rhabditida</taxon>
        <taxon>Tylenchina</taxon>
        <taxon>Panagrolaimomorpha</taxon>
        <taxon>Strongyloidoidea</taxon>
        <taxon>Steinernematidae</taxon>
        <taxon>Steinernema</taxon>
    </lineage>
</organism>
<feature type="compositionally biased region" description="Basic and acidic residues" evidence="5">
    <location>
        <begin position="278"/>
        <end position="300"/>
    </location>
</feature>
<dbReference type="GO" id="GO:0003729">
    <property type="term" value="F:mRNA binding"/>
    <property type="evidence" value="ECO:0007669"/>
    <property type="project" value="TreeGrafter"/>
</dbReference>
<dbReference type="PANTHER" id="PTHR13112">
    <property type="entry name" value="UPF3 REGULATOR OF NONSENSE TRANSCRIPTS-LIKE PROTEIN"/>
    <property type="match status" value="1"/>
</dbReference>
<comment type="similarity">
    <text evidence="2">Belongs to the RENT3 family.</text>
</comment>
<sequence>MFALIRPESRHSRRKNSERSSDETRMSSQKQTTPPQKAVKGRGPNHFTTVTKETAVKEKPIKIVLRRLPPQMTWEDLEIQLAPIPTYTYHRFCKADRRLRQNAFARVYFAFCSRQDAIKFRDRFNGYVFMDKDGCESTGVVELAPNHNIPATSRSQAKQNDFKCGTIQNDPDFKSFAAEYCKPQVKKKVDFEAIINAVDERDRHAKDGSIKETPLTSFIIQRTIDRIRRIADKKRARDEKFGSGRPKARGRFAEPKKGPAPETCGDRDKKPGSAAPQNDKKPKPAEKDKPRAEPNPEGNRRERRAAAALERRQKRAAAQAAKKPTAGPKSGPGNAEKGPSKDIVIPCGRNEKGEPKRTLVFKPASNRDGNTSSSKTSPNQPGGSSSTPSSSGPNRPGSNVTNTQEKRERPTPSGRVIRNKDRPERALYQPGQRRRGGGAPPP</sequence>
<dbReference type="SUPFAM" id="SSF54928">
    <property type="entry name" value="RNA-binding domain, RBD"/>
    <property type="match status" value="1"/>
</dbReference>
<dbReference type="GO" id="GO:0000184">
    <property type="term" value="P:nuclear-transcribed mRNA catabolic process, nonsense-mediated decay"/>
    <property type="evidence" value="ECO:0007669"/>
    <property type="project" value="UniProtKB-KW"/>
</dbReference>
<feature type="region of interest" description="Disordered" evidence="5">
    <location>
        <begin position="234"/>
        <end position="442"/>
    </location>
</feature>
<feature type="compositionally biased region" description="Low complexity" evidence="5">
    <location>
        <begin position="377"/>
        <end position="399"/>
    </location>
</feature>